<gene>
    <name evidence="2" type="ORF">FSO04_42735</name>
</gene>
<accession>A0A6N6W1Z2</accession>
<feature type="compositionally biased region" description="Basic residues" evidence="1">
    <location>
        <begin position="59"/>
        <end position="75"/>
    </location>
</feature>
<name>A0A6N6W1Z2_9BURK</name>
<evidence type="ECO:0000313" key="2">
    <source>
        <dbReference type="EMBL" id="KAE8753868.1"/>
    </source>
</evidence>
<protein>
    <submittedName>
        <fullName evidence="2">Uncharacterized protein</fullName>
    </submittedName>
</protein>
<feature type="region of interest" description="Disordered" evidence="1">
    <location>
        <begin position="59"/>
        <end position="95"/>
    </location>
</feature>
<evidence type="ECO:0000256" key="1">
    <source>
        <dbReference type="SAM" id="MobiDB-lite"/>
    </source>
</evidence>
<proteinExistence type="predicted"/>
<dbReference type="OrthoDB" id="9135866at2"/>
<reference evidence="2 3" key="1">
    <citation type="journal article" date="2020" name="Int. J. Syst. Evol. Microbiol.">
        <title>Paraburkholderia madseniana sp. nov., a phenolic acid-degrading bacterium isolated from acidic forest soil.</title>
        <authorList>
            <person name="Wilhelm R.C."/>
            <person name="Murphy S.J.L."/>
            <person name="Feriancek N.M."/>
            <person name="Karasz D.C."/>
            <person name="DeRito C.M."/>
            <person name="Newman J.D."/>
            <person name="Buckley D.H."/>
        </authorList>
    </citation>
    <scope>NUCLEOTIDE SEQUENCE [LARGE SCALE GENOMIC DNA]</scope>
    <source>
        <strain evidence="2 3">RP11</strain>
    </source>
</reference>
<dbReference type="RefSeq" id="WP_154567385.1">
    <property type="nucleotide sequence ID" value="NZ_VOSW01000162.1"/>
</dbReference>
<organism evidence="2 3">
    <name type="scientific">Paraburkholderia madseniana</name>
    <dbReference type="NCBI Taxonomy" id="2599607"/>
    <lineage>
        <taxon>Bacteria</taxon>
        <taxon>Pseudomonadati</taxon>
        <taxon>Pseudomonadota</taxon>
        <taxon>Betaproteobacteria</taxon>
        <taxon>Burkholderiales</taxon>
        <taxon>Burkholderiaceae</taxon>
        <taxon>Paraburkholderia</taxon>
    </lineage>
</organism>
<comment type="caution">
    <text evidence="2">The sequence shown here is derived from an EMBL/GenBank/DDBJ whole genome shotgun (WGS) entry which is preliminary data.</text>
</comment>
<evidence type="ECO:0000313" key="3">
    <source>
        <dbReference type="Proteomes" id="UP000463700"/>
    </source>
</evidence>
<dbReference type="EMBL" id="VOSW01000162">
    <property type="protein sequence ID" value="KAE8753868.1"/>
    <property type="molecule type" value="Genomic_DNA"/>
</dbReference>
<dbReference type="AlphaFoldDB" id="A0A6N6W1Z2"/>
<dbReference type="Proteomes" id="UP000463700">
    <property type="component" value="Unassembled WGS sequence"/>
</dbReference>
<sequence length="95" mass="11180">METIRFTAANGCEVIKVVTDSGVTGYIDASIPPGAIEAWHRRLSAELRRPIARSRRMLRQNQRRVTRPMRKRPQRWKPSPRQWLPRRGRPLIVLR</sequence>